<keyword evidence="7" id="KW-1185">Reference proteome</keyword>
<evidence type="ECO:0000313" key="7">
    <source>
        <dbReference type="Proteomes" id="UP000604046"/>
    </source>
</evidence>
<dbReference type="AlphaFoldDB" id="A0A812LAW2"/>
<name>A0A812LAW2_9DINO</name>
<dbReference type="OrthoDB" id="203866at2759"/>
<dbReference type="Pfam" id="PF01925">
    <property type="entry name" value="TauE"/>
    <property type="match status" value="1"/>
</dbReference>
<feature type="transmembrane region" description="Helical" evidence="5">
    <location>
        <begin position="302"/>
        <end position="321"/>
    </location>
</feature>
<comment type="subcellular location">
    <subcellularLocation>
        <location evidence="1">Membrane</location>
        <topology evidence="1">Multi-pass membrane protein</topology>
    </subcellularLocation>
</comment>
<evidence type="ECO:0000313" key="6">
    <source>
        <dbReference type="EMBL" id="CAE7238150.1"/>
    </source>
</evidence>
<dbReference type="Proteomes" id="UP000604046">
    <property type="component" value="Unassembled WGS sequence"/>
</dbReference>
<dbReference type="InterPro" id="IPR051598">
    <property type="entry name" value="TSUP/Inactive_protease-like"/>
</dbReference>
<keyword evidence="2 5" id="KW-0812">Transmembrane</keyword>
<evidence type="ECO:0000256" key="2">
    <source>
        <dbReference type="ARBA" id="ARBA00022692"/>
    </source>
</evidence>
<dbReference type="PANTHER" id="PTHR43701:SF2">
    <property type="entry name" value="MEMBRANE TRANSPORTER PROTEIN YJNA-RELATED"/>
    <property type="match status" value="1"/>
</dbReference>
<feature type="transmembrane region" description="Helical" evidence="5">
    <location>
        <begin position="53"/>
        <end position="75"/>
    </location>
</feature>
<keyword evidence="4 5" id="KW-0472">Membrane</keyword>
<dbReference type="PANTHER" id="PTHR43701">
    <property type="entry name" value="MEMBRANE TRANSPORTER PROTEIN MJ0441-RELATED"/>
    <property type="match status" value="1"/>
</dbReference>
<dbReference type="InterPro" id="IPR002781">
    <property type="entry name" value="TM_pro_TauE-like"/>
</dbReference>
<gene>
    <name evidence="6" type="primary">yunE</name>
    <name evidence="6" type="ORF">SNAT2548_LOCUS10425</name>
</gene>
<feature type="transmembrane region" description="Helical" evidence="5">
    <location>
        <begin position="216"/>
        <end position="240"/>
    </location>
</feature>
<feature type="transmembrane region" description="Helical" evidence="5">
    <location>
        <begin position="274"/>
        <end position="296"/>
    </location>
</feature>
<sequence>MALRLASSLRIRLAAGGYGARSGLPGCVRSHLPQSRQVWQTPRRGPQDFWRTGATGITAGCLGSLVGLGGGFIAVPMMTSWVGISQHLATGSSLAVVLMTGSSGAFGYIRHGQIDYEVALAIALGGMIFARAGAKLMANTDAARLKLYMGMLQVAVSPLIPLKAHFSKSRPATEEKRVEAPCVDGSESILAGSEARAGHGVFDAERFAKMFVVGSLAGFLSGMFGVGGGALTVPAIALSTSLPQHAVVGTSLLAMLPPAVVGTAVNLANGNISLAVAGPLAAGSFLGGCLGSLGLAPLLPEVALQMLFAVLMASVGARTIFTARRLLAAAGPK</sequence>
<evidence type="ECO:0000256" key="5">
    <source>
        <dbReference type="SAM" id="Phobius"/>
    </source>
</evidence>
<feature type="transmembrane region" description="Helical" evidence="5">
    <location>
        <begin position="87"/>
        <end position="109"/>
    </location>
</feature>
<reference evidence="6" key="1">
    <citation type="submission" date="2021-02" db="EMBL/GenBank/DDBJ databases">
        <authorList>
            <person name="Dougan E. K."/>
            <person name="Rhodes N."/>
            <person name="Thang M."/>
            <person name="Chan C."/>
        </authorList>
    </citation>
    <scope>NUCLEOTIDE SEQUENCE</scope>
</reference>
<dbReference type="EMBL" id="CAJNDS010000865">
    <property type="protein sequence ID" value="CAE7238150.1"/>
    <property type="molecule type" value="Genomic_DNA"/>
</dbReference>
<accession>A0A812LAW2</accession>
<protein>
    <submittedName>
        <fullName evidence="6">YunE protein</fullName>
    </submittedName>
</protein>
<organism evidence="6 7">
    <name type="scientific">Symbiodinium natans</name>
    <dbReference type="NCBI Taxonomy" id="878477"/>
    <lineage>
        <taxon>Eukaryota</taxon>
        <taxon>Sar</taxon>
        <taxon>Alveolata</taxon>
        <taxon>Dinophyceae</taxon>
        <taxon>Suessiales</taxon>
        <taxon>Symbiodiniaceae</taxon>
        <taxon>Symbiodinium</taxon>
    </lineage>
</organism>
<feature type="transmembrane region" description="Helical" evidence="5">
    <location>
        <begin position="246"/>
        <end position="267"/>
    </location>
</feature>
<comment type="caution">
    <text evidence="6">The sequence shown here is derived from an EMBL/GenBank/DDBJ whole genome shotgun (WGS) entry which is preliminary data.</text>
</comment>
<proteinExistence type="predicted"/>
<dbReference type="GO" id="GO:0016020">
    <property type="term" value="C:membrane"/>
    <property type="evidence" value="ECO:0007669"/>
    <property type="project" value="UniProtKB-SubCell"/>
</dbReference>
<keyword evidence="3 5" id="KW-1133">Transmembrane helix</keyword>
<evidence type="ECO:0000256" key="1">
    <source>
        <dbReference type="ARBA" id="ARBA00004141"/>
    </source>
</evidence>
<evidence type="ECO:0000256" key="3">
    <source>
        <dbReference type="ARBA" id="ARBA00022989"/>
    </source>
</evidence>
<evidence type="ECO:0000256" key="4">
    <source>
        <dbReference type="ARBA" id="ARBA00023136"/>
    </source>
</evidence>